<dbReference type="CDD" id="cd01949">
    <property type="entry name" value="GGDEF"/>
    <property type="match status" value="1"/>
</dbReference>
<evidence type="ECO:0000256" key="3">
    <source>
        <dbReference type="SAM" id="Coils"/>
    </source>
</evidence>
<feature type="domain" description="GGDEF" evidence="4">
    <location>
        <begin position="456"/>
        <end position="588"/>
    </location>
</feature>
<dbReference type="Proteomes" id="UP000245081">
    <property type="component" value="Unassembled WGS sequence"/>
</dbReference>
<dbReference type="EMBL" id="BDOQ01000021">
    <property type="protein sequence ID" value="GBG15829.1"/>
    <property type="molecule type" value="Genomic_DNA"/>
</dbReference>
<dbReference type="GO" id="GO:0052621">
    <property type="term" value="F:diguanylate cyclase activity"/>
    <property type="evidence" value="ECO:0007669"/>
    <property type="project" value="UniProtKB-EC"/>
</dbReference>
<evidence type="ECO:0000313" key="6">
    <source>
        <dbReference type="Proteomes" id="UP000245081"/>
    </source>
</evidence>
<comment type="catalytic activity">
    <reaction evidence="2">
        <text>2 GTP = 3',3'-c-di-GMP + 2 diphosphate</text>
        <dbReference type="Rhea" id="RHEA:24898"/>
        <dbReference type="ChEBI" id="CHEBI:33019"/>
        <dbReference type="ChEBI" id="CHEBI:37565"/>
        <dbReference type="ChEBI" id="CHEBI:58805"/>
        <dbReference type="EC" id="2.7.7.65"/>
    </reaction>
</comment>
<gene>
    <name evidence="5" type="primary">dgcB</name>
    <name evidence="5" type="ORF">NMK_3441</name>
</gene>
<dbReference type="PANTHER" id="PTHR45138:SF9">
    <property type="entry name" value="DIGUANYLATE CYCLASE DGCM-RELATED"/>
    <property type="match status" value="1"/>
</dbReference>
<dbReference type="Gene3D" id="3.30.70.270">
    <property type="match status" value="1"/>
</dbReference>
<dbReference type="InterPro" id="IPR043128">
    <property type="entry name" value="Rev_trsase/Diguanyl_cyclase"/>
</dbReference>
<dbReference type="NCBIfam" id="TIGR00254">
    <property type="entry name" value="GGDEF"/>
    <property type="match status" value="1"/>
</dbReference>
<proteinExistence type="predicted"/>
<dbReference type="SUPFAM" id="SSF55073">
    <property type="entry name" value="Nucleotide cyclase"/>
    <property type="match status" value="1"/>
</dbReference>
<evidence type="ECO:0000313" key="5">
    <source>
        <dbReference type="EMBL" id="GBG15829.1"/>
    </source>
</evidence>
<dbReference type="InterPro" id="IPR050469">
    <property type="entry name" value="Diguanylate_Cyclase"/>
</dbReference>
<protein>
    <recommendedName>
        <fullName evidence="1">diguanylate cyclase</fullName>
        <ecNumber evidence="1">2.7.7.65</ecNumber>
    </recommendedName>
</protein>
<sequence>MANTQTPIEIARQTLKNLALSKVPPTPDNFRRAYEEISGIKSEDPVQVLIRLLKEAGRGRPKFAKLSTQLQQASSASNLADIEALLRQLLPSGKDGEPGHWGELLRDLIRELEISRPGMSISKKKDGLERLLTNFGADVNVLEEKILALVASWKSGGKAAEPLVEESEPVAAAAAQPTTTGAPLPSSSLAGQWRDLLVKTLEFGLLSQLKYLPELARNAQQLLEQAKAAATDKQVTKLAEDFKAFWYKLEMNSDAQFRLHEELLQVMRLLVDNMSELVVDDQWLRGQTQMLREIIEKPLDIEVLYDAESSLKELIFKQGKLKHGLIEARETLKQMAASFVERLAEMTENTGEFHDKIGGYQQRLSKTEDIAELNVILDSIMQDTRAMQLDALRARDHLQASQKEVRDAEQRIEQLTTELMQLSEVAHQDFLTGTLNRRGMEEAFMREFSRAERASQPISIALLDVDHFKKLNDSLGHDAGDVALIHLAKVVKSTLRPTDVLARYGGEEFVIILPQTDQDGAIAIMSRVQRELTKNFFLHNNQKVLITFSAGVAERQGQEQPEDVIKRADLALYEAKHAGRNRVIGAAA</sequence>
<dbReference type="PROSITE" id="PS50887">
    <property type="entry name" value="GGDEF"/>
    <property type="match status" value="1"/>
</dbReference>
<feature type="coiled-coil region" evidence="3">
    <location>
        <begin position="391"/>
        <end position="425"/>
    </location>
</feature>
<comment type="caution">
    <text evidence="5">The sequence shown here is derived from an EMBL/GenBank/DDBJ whole genome shotgun (WGS) entry which is preliminary data.</text>
</comment>
<dbReference type="FunFam" id="3.30.70.270:FF:000001">
    <property type="entry name" value="Diguanylate cyclase domain protein"/>
    <property type="match status" value="1"/>
</dbReference>
<dbReference type="PANTHER" id="PTHR45138">
    <property type="entry name" value="REGULATORY COMPONENTS OF SENSORY TRANSDUCTION SYSTEM"/>
    <property type="match status" value="1"/>
</dbReference>
<dbReference type="Pfam" id="PF00990">
    <property type="entry name" value="GGDEF"/>
    <property type="match status" value="1"/>
</dbReference>
<keyword evidence="6" id="KW-1185">Reference proteome</keyword>
<name>A0A2R5FDG9_9PROT</name>
<dbReference type="InterPro" id="IPR000160">
    <property type="entry name" value="GGDEF_dom"/>
</dbReference>
<evidence type="ECO:0000256" key="1">
    <source>
        <dbReference type="ARBA" id="ARBA00012528"/>
    </source>
</evidence>
<keyword evidence="5" id="KW-0548">Nucleotidyltransferase</keyword>
<evidence type="ECO:0000259" key="4">
    <source>
        <dbReference type="PROSITE" id="PS50887"/>
    </source>
</evidence>
<dbReference type="RefSeq" id="WP_109016976.1">
    <property type="nucleotide sequence ID" value="NZ_BDOQ01000021.1"/>
</dbReference>
<dbReference type="SMART" id="SM00267">
    <property type="entry name" value="GGDEF"/>
    <property type="match status" value="1"/>
</dbReference>
<dbReference type="EC" id="2.7.7.65" evidence="1"/>
<keyword evidence="3" id="KW-0175">Coiled coil</keyword>
<dbReference type="OrthoDB" id="9813903at2"/>
<dbReference type="AlphaFoldDB" id="A0A2R5FDG9"/>
<accession>A0A2R5FDG9</accession>
<keyword evidence="5" id="KW-0808">Transferase</keyword>
<dbReference type="InterPro" id="IPR029787">
    <property type="entry name" value="Nucleotide_cyclase"/>
</dbReference>
<organism evidence="5 6">
    <name type="scientific">Novimethylophilus kurashikiensis</name>
    <dbReference type="NCBI Taxonomy" id="1825523"/>
    <lineage>
        <taxon>Bacteria</taxon>
        <taxon>Pseudomonadati</taxon>
        <taxon>Pseudomonadota</taxon>
        <taxon>Betaproteobacteria</taxon>
        <taxon>Nitrosomonadales</taxon>
        <taxon>Methylophilaceae</taxon>
        <taxon>Novimethylophilus</taxon>
    </lineage>
</organism>
<reference evidence="5 6" key="1">
    <citation type="journal article" date="2018" name="Environ. Microbiol.">
        <title>Isolation and genomic characterization of Novimethylophilus kurashikiensis gen. nov. sp. nov., a new lanthanide-dependent methylotrophic species of Methylophilaceae.</title>
        <authorList>
            <person name="Lv H."/>
            <person name="Sahin N."/>
            <person name="Tani A."/>
        </authorList>
    </citation>
    <scope>NUCLEOTIDE SEQUENCE [LARGE SCALE GENOMIC DNA]</scope>
    <source>
        <strain evidence="5 6">La2-4</strain>
    </source>
</reference>
<evidence type="ECO:0000256" key="2">
    <source>
        <dbReference type="ARBA" id="ARBA00034247"/>
    </source>
</evidence>